<dbReference type="InterPro" id="IPR000109">
    <property type="entry name" value="POT_fam"/>
</dbReference>
<evidence type="ECO:0000313" key="9">
    <source>
        <dbReference type="Proteomes" id="UP000652761"/>
    </source>
</evidence>
<evidence type="ECO:0000256" key="6">
    <source>
        <dbReference type="SAM" id="MobiDB-lite"/>
    </source>
</evidence>
<dbReference type="SUPFAM" id="SSF103473">
    <property type="entry name" value="MFS general substrate transporter"/>
    <property type="match status" value="2"/>
</dbReference>
<feature type="transmembrane region" description="Helical" evidence="7">
    <location>
        <begin position="684"/>
        <end position="703"/>
    </location>
</feature>
<keyword evidence="3 7" id="KW-0812">Transmembrane</keyword>
<keyword evidence="9" id="KW-1185">Reference proteome</keyword>
<feature type="transmembrane region" description="Helical" evidence="7">
    <location>
        <begin position="735"/>
        <end position="755"/>
    </location>
</feature>
<comment type="similarity">
    <text evidence="2">Belongs to the major facilitator superfamily. Proton-dependent oligopeptide transporter (POT/PTR) (TC 2.A.17) family.</text>
</comment>
<dbReference type="Pfam" id="PF00854">
    <property type="entry name" value="PTR2"/>
    <property type="match status" value="2"/>
</dbReference>
<feature type="transmembrane region" description="Helical" evidence="7">
    <location>
        <begin position="124"/>
        <end position="142"/>
    </location>
</feature>
<reference evidence="8" key="1">
    <citation type="submission" date="2017-07" db="EMBL/GenBank/DDBJ databases">
        <title>Taro Niue Genome Assembly and Annotation.</title>
        <authorList>
            <person name="Atibalentja N."/>
            <person name="Keating K."/>
            <person name="Fields C.J."/>
        </authorList>
    </citation>
    <scope>NUCLEOTIDE SEQUENCE</scope>
    <source>
        <strain evidence="8">Niue_2</strain>
        <tissue evidence="8">Leaf</tissue>
    </source>
</reference>
<feature type="transmembrane region" description="Helical" evidence="7">
    <location>
        <begin position="941"/>
        <end position="962"/>
    </location>
</feature>
<proteinExistence type="inferred from homology"/>
<feature type="transmembrane region" description="Helical" evidence="7">
    <location>
        <begin position="485"/>
        <end position="504"/>
    </location>
</feature>
<feature type="transmembrane region" description="Helical" evidence="7">
    <location>
        <begin position="568"/>
        <end position="588"/>
    </location>
</feature>
<dbReference type="CDD" id="cd17416">
    <property type="entry name" value="MFS_NPF1_2"/>
    <property type="match status" value="1"/>
</dbReference>
<feature type="region of interest" description="Disordered" evidence="6">
    <location>
        <begin position="1097"/>
        <end position="1118"/>
    </location>
</feature>
<dbReference type="GO" id="GO:0022857">
    <property type="term" value="F:transmembrane transporter activity"/>
    <property type="evidence" value="ECO:0007669"/>
    <property type="project" value="InterPro"/>
</dbReference>
<feature type="transmembrane region" description="Helical" evidence="7">
    <location>
        <begin position="710"/>
        <end position="729"/>
    </location>
</feature>
<comment type="caution">
    <text evidence="8">The sequence shown here is derived from an EMBL/GenBank/DDBJ whole genome shotgun (WGS) entry which is preliminary data.</text>
</comment>
<organism evidence="8 9">
    <name type="scientific">Colocasia esculenta</name>
    <name type="common">Wild taro</name>
    <name type="synonym">Arum esculentum</name>
    <dbReference type="NCBI Taxonomy" id="4460"/>
    <lineage>
        <taxon>Eukaryota</taxon>
        <taxon>Viridiplantae</taxon>
        <taxon>Streptophyta</taxon>
        <taxon>Embryophyta</taxon>
        <taxon>Tracheophyta</taxon>
        <taxon>Spermatophyta</taxon>
        <taxon>Magnoliopsida</taxon>
        <taxon>Liliopsida</taxon>
        <taxon>Araceae</taxon>
        <taxon>Aroideae</taxon>
        <taxon>Colocasieae</taxon>
        <taxon>Colocasia</taxon>
    </lineage>
</organism>
<dbReference type="OrthoDB" id="8904098at2759"/>
<dbReference type="InterPro" id="IPR036259">
    <property type="entry name" value="MFS_trans_sf"/>
</dbReference>
<feature type="transmembrane region" description="Helical" evidence="7">
    <location>
        <begin position="436"/>
        <end position="457"/>
    </location>
</feature>
<keyword evidence="4 7" id="KW-1133">Transmembrane helix</keyword>
<evidence type="ECO:0000256" key="4">
    <source>
        <dbReference type="ARBA" id="ARBA00022989"/>
    </source>
</evidence>
<feature type="transmembrane region" description="Helical" evidence="7">
    <location>
        <begin position="899"/>
        <end position="921"/>
    </location>
</feature>
<evidence type="ECO:0000256" key="7">
    <source>
        <dbReference type="SAM" id="Phobius"/>
    </source>
</evidence>
<feature type="transmembrane region" description="Helical" evidence="7">
    <location>
        <begin position="207"/>
        <end position="227"/>
    </location>
</feature>
<feature type="transmembrane region" description="Helical" evidence="7">
    <location>
        <begin position="85"/>
        <end position="103"/>
    </location>
</feature>
<feature type="transmembrane region" description="Helical" evidence="7">
    <location>
        <begin position="1020"/>
        <end position="1043"/>
    </location>
</feature>
<dbReference type="Gene3D" id="1.20.1250.20">
    <property type="entry name" value="MFS general substrate transporter like domains"/>
    <property type="match status" value="2"/>
</dbReference>
<accession>A0A843UJ26</accession>
<feature type="transmembrane region" description="Helical" evidence="7">
    <location>
        <begin position="352"/>
        <end position="370"/>
    </location>
</feature>
<name>A0A843UJ26_COLES</name>
<evidence type="ECO:0000256" key="3">
    <source>
        <dbReference type="ARBA" id="ARBA00022692"/>
    </source>
</evidence>
<dbReference type="PANTHER" id="PTHR11654">
    <property type="entry name" value="OLIGOPEPTIDE TRANSPORTER-RELATED"/>
    <property type="match status" value="1"/>
</dbReference>
<dbReference type="GO" id="GO:0016020">
    <property type="term" value="C:membrane"/>
    <property type="evidence" value="ECO:0007669"/>
    <property type="project" value="UniProtKB-SubCell"/>
</dbReference>
<dbReference type="EMBL" id="NMUH01000868">
    <property type="protein sequence ID" value="MQL86062.1"/>
    <property type="molecule type" value="Genomic_DNA"/>
</dbReference>
<feature type="transmembrane region" description="Helical" evidence="7">
    <location>
        <begin position="233"/>
        <end position="253"/>
    </location>
</feature>
<feature type="transmembrane region" description="Helical" evidence="7">
    <location>
        <begin position="162"/>
        <end position="186"/>
    </location>
</feature>
<dbReference type="Proteomes" id="UP000652761">
    <property type="component" value="Unassembled WGS sequence"/>
</dbReference>
<feature type="transmembrane region" description="Helical" evidence="7">
    <location>
        <begin position="525"/>
        <end position="548"/>
    </location>
</feature>
<evidence type="ECO:0000313" key="8">
    <source>
        <dbReference type="EMBL" id="MQL86062.1"/>
    </source>
</evidence>
<gene>
    <name evidence="8" type="ORF">Taro_018595</name>
</gene>
<protein>
    <submittedName>
        <fullName evidence="8">Uncharacterized protein</fullName>
    </submittedName>
</protein>
<feature type="transmembrane region" description="Helical" evidence="7">
    <location>
        <begin position="1068"/>
        <end position="1091"/>
    </location>
</feature>
<feature type="transmembrane region" description="Helical" evidence="7">
    <location>
        <begin position="394"/>
        <end position="424"/>
    </location>
</feature>
<evidence type="ECO:0000256" key="2">
    <source>
        <dbReference type="ARBA" id="ARBA00005982"/>
    </source>
</evidence>
<evidence type="ECO:0000256" key="5">
    <source>
        <dbReference type="ARBA" id="ARBA00023136"/>
    </source>
</evidence>
<evidence type="ECO:0000256" key="1">
    <source>
        <dbReference type="ARBA" id="ARBA00004141"/>
    </source>
</evidence>
<feature type="transmembrane region" description="Helical" evidence="7">
    <location>
        <begin position="637"/>
        <end position="664"/>
    </location>
</feature>
<sequence>MEEEQENGVKEENVRYRGWKAMPYVLGNGTFEKLGTLGTSSNLLVYLTTVFNMHSVTATTVLNVWSGTANIATLFGAFLSDAYFGRYYTIAVASIASFLVGFVSDKQNPPSLFLRRHVGTDRSLALVQGMAFVTLTAALPGLDHRPCSAGGGACQEPSLWRRAFLFSGLGLMVVGAGGIRPCNLAFGADQFDPKTEAGKKGIDSFFIWYYFTFTIAMMISATFIIYVQSNVSWAVGLAIPAGLMFLSCVLFFVGTPMYVRVRPEGSSLTGLAQVAVAAFRKRRLRLPEGGAAAAALFNPVISANTLNTRLPHTDRFRFLDKAAIATSKDEIEPDGLASDPWRLCSLQQVEEVKCLLGVIPIWSTGILYFACESQQYNYTVLAALQSDRHLGKHFVIPAGSFTVFSLLAFALWIPIYTWVVVPWLRKQTGRREGMTLIQRMGVGIVLSVVGLVISAMVEVRRRRTALVYPTTGKSEHGGDISSMSGLWLVIQLAVTGISGAFNTIGQNEFYYKQFPENMRSVAGSLLFCAMAIAHYVSGFLVTVVHIYTTNSGGAGQDWLAEDLNKGKLDSYYLLIAALGVINFFYFLICARRYKYKGSVGMVGLTLTAAIPALQPPDCSTAPGAPANCDGAGPSGSLVALLIVSLGLLTVAAGGIRSCSIPFGVDQFDPTTETGQRDIGSFFNWYYFAVTIAALVALTAIVYVQNSVSWALGLGIPAALMLVSVALFFLGTRIYVYVLPEGSVFTGVVQVLVAAYRKRGLRLPSPSNKDRSGQVEMYDPPPTRFTVTKLPLTQQFRHNKLTILHSTRSTGICNFGLHIHACRFLNKAAIVEDGDLLPDGGGAANPWRLCSVQKVEELKCLIRITPVWAAGILFYLSTAQQSTLSVLQALKMDRHLGPRFQIPPGSLSIISMLSLTLFLPLYDRVLVPAAARVTGREGGITLLQRIGVGMAFSVLSVVVAALVERKRRVAALLRGGPGGVAPISVMWLAPQLVLLGVAEAFNVIGQIEFFYKQFPENMRSVAGAIGFLSFAVASYLSSAMVAVVRRHTSGGPGGHSWMEDDINLGRVDYFYYLIAAMGVVNLAYFLVCAHLYRYKGGESAGRSQDGGRAALELQPQGKP</sequence>
<feature type="transmembrane region" description="Helical" evidence="7">
    <location>
        <begin position="43"/>
        <end position="65"/>
    </location>
</feature>
<keyword evidence="5 7" id="KW-0472">Membrane</keyword>
<dbReference type="AlphaFoldDB" id="A0A843UJ26"/>
<comment type="subcellular location">
    <subcellularLocation>
        <location evidence="1">Membrane</location>
        <topology evidence="1">Multi-pass membrane protein</topology>
    </subcellularLocation>
</comment>